<evidence type="ECO:0000313" key="1">
    <source>
        <dbReference type="EMBL" id="KFM58950.1"/>
    </source>
</evidence>
<proteinExistence type="predicted"/>
<sequence>MDNFKNQISQFEDGSQNQKFFMKVIEKLGPNLICKSLEKEKILTHSTLNESVQRYFKLHIIMNAVEKSVDNTDWPFHKNESINAKTVDISSDSLYLNAIKRYMHKEEETSRLKPLGLSQECASTIIENRKKSEAESLKFCEVVESDIDDFCMKVTKFVGQSVSSSDWKNNFNNTIEYLNSIATDLNPDVIKSYCTQDKEMLFLYYKVLSEGLSLLNQLFHLYEEKINFKSDVSRSLLVKCQALLLKIRTFELEILTATYNDETMPALRKISGELYLKEKKLEEERVDKTSTLESYEALGPTYEALVKKYTELLVDIKNQKWAIETLGQGQATAESQ</sequence>
<accession>A0A087T1G1</accession>
<dbReference type="PANTHER" id="PTHR16219:SF1">
    <property type="entry name" value="HAUS AUGMIN-LIKE COMPLEX SUBUNIT 4"/>
    <property type="match status" value="1"/>
</dbReference>
<dbReference type="PANTHER" id="PTHR16219">
    <property type="entry name" value="AUGMIN SUBUNIT 4 FAMILY MEMBER"/>
    <property type="match status" value="1"/>
</dbReference>
<keyword evidence="2" id="KW-1185">Reference proteome</keyword>
<dbReference type="GO" id="GO:0051225">
    <property type="term" value="P:spindle assembly"/>
    <property type="evidence" value="ECO:0007669"/>
    <property type="project" value="InterPro"/>
</dbReference>
<dbReference type="Pfam" id="PF14735">
    <property type="entry name" value="HAUS4"/>
    <property type="match status" value="1"/>
</dbReference>
<dbReference type="Proteomes" id="UP000054359">
    <property type="component" value="Unassembled WGS sequence"/>
</dbReference>
<dbReference type="EMBL" id="KK112964">
    <property type="protein sequence ID" value="KFM58950.1"/>
    <property type="molecule type" value="Genomic_DNA"/>
</dbReference>
<name>A0A087T1G1_STEMI</name>
<dbReference type="GO" id="GO:0051011">
    <property type="term" value="F:microtubule minus-end binding"/>
    <property type="evidence" value="ECO:0007669"/>
    <property type="project" value="TreeGrafter"/>
</dbReference>
<organism evidence="1 2">
    <name type="scientific">Stegodyphus mimosarum</name>
    <name type="common">African social velvet spider</name>
    <dbReference type="NCBI Taxonomy" id="407821"/>
    <lineage>
        <taxon>Eukaryota</taxon>
        <taxon>Metazoa</taxon>
        <taxon>Ecdysozoa</taxon>
        <taxon>Arthropoda</taxon>
        <taxon>Chelicerata</taxon>
        <taxon>Arachnida</taxon>
        <taxon>Araneae</taxon>
        <taxon>Araneomorphae</taxon>
        <taxon>Entelegynae</taxon>
        <taxon>Eresoidea</taxon>
        <taxon>Eresidae</taxon>
        <taxon>Stegodyphus</taxon>
    </lineage>
</organism>
<dbReference type="AlphaFoldDB" id="A0A087T1G1"/>
<dbReference type="OrthoDB" id="661220at2759"/>
<dbReference type="OMA" id="IEKQKWA"/>
<dbReference type="GO" id="GO:0007098">
    <property type="term" value="P:centrosome cycle"/>
    <property type="evidence" value="ECO:0007669"/>
    <property type="project" value="TreeGrafter"/>
</dbReference>
<dbReference type="InterPro" id="IPR029327">
    <property type="entry name" value="HAUS4"/>
</dbReference>
<evidence type="ECO:0000313" key="2">
    <source>
        <dbReference type="Proteomes" id="UP000054359"/>
    </source>
</evidence>
<protein>
    <submittedName>
        <fullName evidence="1">HAUS augmin-like complex subunit 4</fullName>
    </submittedName>
</protein>
<reference evidence="1 2" key="1">
    <citation type="submission" date="2013-11" db="EMBL/GenBank/DDBJ databases">
        <title>Genome sequencing of Stegodyphus mimosarum.</title>
        <authorList>
            <person name="Bechsgaard J."/>
        </authorList>
    </citation>
    <scope>NUCLEOTIDE SEQUENCE [LARGE SCALE GENOMIC DNA]</scope>
</reference>
<gene>
    <name evidence="1" type="ORF">X975_12825</name>
</gene>
<dbReference type="GO" id="GO:0070652">
    <property type="term" value="C:HAUS complex"/>
    <property type="evidence" value="ECO:0007669"/>
    <property type="project" value="InterPro"/>
</dbReference>
<feature type="non-terminal residue" evidence="1">
    <location>
        <position position="336"/>
    </location>
</feature>